<evidence type="ECO:0000313" key="3">
    <source>
        <dbReference type="Proteomes" id="UP000233551"/>
    </source>
</evidence>
<dbReference type="CDD" id="cd09272">
    <property type="entry name" value="RNase_HI_RT_Ty1"/>
    <property type="match status" value="1"/>
</dbReference>
<keyword evidence="1" id="KW-0812">Transmembrane</keyword>
<name>A0A2I0HTF1_PUNGR</name>
<keyword evidence="3" id="KW-1185">Reference proteome</keyword>
<evidence type="ECO:0000313" key="2">
    <source>
        <dbReference type="EMBL" id="PKI34992.1"/>
    </source>
</evidence>
<dbReference type="PANTHER" id="PTHR11439">
    <property type="entry name" value="GAG-POL-RELATED RETROTRANSPOSON"/>
    <property type="match status" value="1"/>
</dbReference>
<gene>
    <name evidence="2" type="ORF">CRG98_044623</name>
</gene>
<feature type="transmembrane region" description="Helical" evidence="1">
    <location>
        <begin position="18"/>
        <end position="38"/>
    </location>
</feature>
<keyword evidence="1" id="KW-0472">Membrane</keyword>
<dbReference type="Proteomes" id="UP000233551">
    <property type="component" value="Unassembled WGS sequence"/>
</dbReference>
<reference evidence="2 3" key="1">
    <citation type="submission" date="2017-11" db="EMBL/GenBank/DDBJ databases">
        <title>De-novo sequencing of pomegranate (Punica granatum L.) genome.</title>
        <authorList>
            <person name="Akparov Z."/>
            <person name="Amiraslanov A."/>
            <person name="Hajiyeva S."/>
            <person name="Abbasov M."/>
            <person name="Kaur K."/>
            <person name="Hamwieh A."/>
            <person name="Solovyev V."/>
            <person name="Salamov A."/>
            <person name="Braich B."/>
            <person name="Kosarev P."/>
            <person name="Mahmoud A."/>
            <person name="Hajiyev E."/>
            <person name="Babayeva S."/>
            <person name="Izzatullayeva V."/>
            <person name="Mammadov A."/>
            <person name="Mammadov A."/>
            <person name="Sharifova S."/>
            <person name="Ojaghi J."/>
            <person name="Eynullazada K."/>
            <person name="Bayramov B."/>
            <person name="Abdulazimova A."/>
            <person name="Shahmuradov I."/>
        </authorList>
    </citation>
    <scope>NUCLEOTIDE SEQUENCE [LARGE SCALE GENOMIC DNA]</scope>
    <source>
        <strain evidence="3">cv. AG2017</strain>
        <tissue evidence="2">Leaf</tissue>
    </source>
</reference>
<proteinExistence type="predicted"/>
<dbReference type="EMBL" id="PGOL01005523">
    <property type="protein sequence ID" value="PKI34992.1"/>
    <property type="molecule type" value="Genomic_DNA"/>
</dbReference>
<dbReference type="STRING" id="22663.A0A2I0HTF1"/>
<organism evidence="2 3">
    <name type="scientific">Punica granatum</name>
    <name type="common">Pomegranate</name>
    <dbReference type="NCBI Taxonomy" id="22663"/>
    <lineage>
        <taxon>Eukaryota</taxon>
        <taxon>Viridiplantae</taxon>
        <taxon>Streptophyta</taxon>
        <taxon>Embryophyta</taxon>
        <taxon>Tracheophyta</taxon>
        <taxon>Spermatophyta</taxon>
        <taxon>Magnoliopsida</taxon>
        <taxon>eudicotyledons</taxon>
        <taxon>Gunneridae</taxon>
        <taxon>Pentapetalae</taxon>
        <taxon>rosids</taxon>
        <taxon>malvids</taxon>
        <taxon>Myrtales</taxon>
        <taxon>Lythraceae</taxon>
        <taxon>Punica</taxon>
    </lineage>
</organism>
<accession>A0A2I0HTF1</accession>
<dbReference type="AlphaFoldDB" id="A0A2I0HTF1"/>
<evidence type="ECO:0008006" key="4">
    <source>
        <dbReference type="Google" id="ProtNLM"/>
    </source>
</evidence>
<protein>
    <recommendedName>
        <fullName evidence="4">Reverse transcriptase Ty1/copia-type domain-containing protein</fullName>
    </recommendedName>
</protein>
<dbReference type="PANTHER" id="PTHR11439:SF470">
    <property type="entry name" value="CYSTEINE-RICH RLK (RECEPTOR-LIKE PROTEIN KINASE) 8"/>
    <property type="match status" value="1"/>
</dbReference>
<sequence>MKNQTIVSRSSVEAEYRVMAAAMIEVIWLCGLLAYLGVKFTHLTRLFCDNQAALHIAVNLVFHECRKYIEIDCHFVRKHIKSHTIDTSHISTNMQLVDIFTKALGQGRFHIILSKLGIRDPHAPT</sequence>
<keyword evidence="1" id="KW-1133">Transmembrane helix</keyword>
<evidence type="ECO:0000256" key="1">
    <source>
        <dbReference type="SAM" id="Phobius"/>
    </source>
</evidence>
<comment type="caution">
    <text evidence="2">The sequence shown here is derived from an EMBL/GenBank/DDBJ whole genome shotgun (WGS) entry which is preliminary data.</text>
</comment>